<dbReference type="EMBL" id="HBEL01011835">
    <property type="protein sequence ID" value="CAD8409510.1"/>
    <property type="molecule type" value="Transcribed_RNA"/>
</dbReference>
<reference evidence="4" key="1">
    <citation type="submission" date="2021-01" db="EMBL/GenBank/DDBJ databases">
        <authorList>
            <person name="Corre E."/>
            <person name="Pelletier E."/>
            <person name="Niang G."/>
            <person name="Scheremetjew M."/>
            <person name="Finn R."/>
            <person name="Kale V."/>
            <person name="Holt S."/>
            <person name="Cochrane G."/>
            <person name="Meng A."/>
            <person name="Brown T."/>
            <person name="Cohen L."/>
        </authorList>
    </citation>
    <scope>NUCLEOTIDE SEQUENCE</scope>
    <source>
        <strain evidence="4">CCAP1064/1</strain>
    </source>
</reference>
<sequence>MSNSTSETTPKFTGQLKDESRDSRLSFRNFGEHKLRKELKDIAIEKCRLDVKSFGKCAEENGLLVVFKCRQELRSMSDCIESNRSEQHFQKYMAKHKPEMLLQYLEDRKEKGLS</sequence>
<organism evidence="4">
    <name type="scientific">Proboscia inermis</name>
    <dbReference type="NCBI Taxonomy" id="420281"/>
    <lineage>
        <taxon>Eukaryota</taxon>
        <taxon>Sar</taxon>
        <taxon>Stramenopiles</taxon>
        <taxon>Ochrophyta</taxon>
        <taxon>Bacillariophyta</taxon>
        <taxon>Coscinodiscophyceae</taxon>
        <taxon>Rhizosoleniophycidae</taxon>
        <taxon>Rhizosoleniales</taxon>
        <taxon>Rhizosoleniaceae</taxon>
        <taxon>Proboscia</taxon>
    </lineage>
</organism>
<comment type="subcellular location">
    <subcellularLocation>
        <location evidence="3">Mitochondrion</location>
    </subcellularLocation>
</comment>
<gene>
    <name evidence="4" type="ORF">PINE0816_LOCUS5633</name>
</gene>
<keyword evidence="2" id="KW-1015">Disulfide bond</keyword>
<dbReference type="InterPro" id="IPR013892">
    <property type="entry name" value="Cyt_c_biogenesis_Cmc1-like"/>
</dbReference>
<keyword evidence="3" id="KW-0496">Mitochondrion</keyword>
<evidence type="ECO:0000256" key="3">
    <source>
        <dbReference type="RuleBase" id="RU364104"/>
    </source>
</evidence>
<name>A0A7S0GCI0_9STRA</name>
<evidence type="ECO:0000256" key="1">
    <source>
        <dbReference type="ARBA" id="ARBA00007347"/>
    </source>
</evidence>
<dbReference type="AlphaFoldDB" id="A0A7S0GCI0"/>
<dbReference type="Pfam" id="PF08583">
    <property type="entry name" value="Cmc1"/>
    <property type="match status" value="1"/>
</dbReference>
<evidence type="ECO:0000313" key="4">
    <source>
        <dbReference type="EMBL" id="CAD8409510.1"/>
    </source>
</evidence>
<proteinExistence type="inferred from homology"/>
<dbReference type="GO" id="GO:0005739">
    <property type="term" value="C:mitochondrion"/>
    <property type="evidence" value="ECO:0007669"/>
    <property type="project" value="UniProtKB-SubCell"/>
</dbReference>
<protein>
    <recommendedName>
        <fullName evidence="3">COX assembly mitochondrial protein</fullName>
    </recommendedName>
</protein>
<evidence type="ECO:0000256" key="2">
    <source>
        <dbReference type="ARBA" id="ARBA00023157"/>
    </source>
</evidence>
<comment type="similarity">
    <text evidence="1 3">Belongs to the CMC family.</text>
</comment>
<accession>A0A7S0GCI0</accession>